<keyword evidence="2" id="KW-0805">Transcription regulation</keyword>
<keyword evidence="7" id="KW-1185">Reference proteome</keyword>
<evidence type="ECO:0000313" key="6">
    <source>
        <dbReference type="EMBL" id="MET4575971.1"/>
    </source>
</evidence>
<accession>A0ABV2Q4L1</accession>
<dbReference type="Gene3D" id="1.10.10.10">
    <property type="entry name" value="Winged helix-like DNA-binding domain superfamily/Winged helix DNA-binding domain"/>
    <property type="match status" value="1"/>
</dbReference>
<evidence type="ECO:0000259" key="5">
    <source>
        <dbReference type="PROSITE" id="PS50931"/>
    </source>
</evidence>
<dbReference type="RefSeq" id="WP_354441778.1">
    <property type="nucleotide sequence ID" value="NZ_JBEPSH010000002.1"/>
</dbReference>
<dbReference type="PROSITE" id="PS50931">
    <property type="entry name" value="HTH_LYSR"/>
    <property type="match status" value="1"/>
</dbReference>
<keyword evidence="3 6" id="KW-0238">DNA-binding</keyword>
<sequence>MSTVPVDLMQLRTFVVVAEERHLTRGAERLHMSQSSASAHVKAIEERLDTQLFIRANRRLELTESGQHLFPKAKALLNEAAVFTAFARELRGEVKGSLSIGVSGDPSSTRIAEIAARLRRDHALIDLHLDARPSSGVQQGLENGELDVGVCLAQPTNPDFHYHLLQDVRFRIAGPIAWKDVIEGASDLAELADLPWIAPSSSDMSGAIIQDRIFAARGLKINAVIHFNNATLAHAMMREGVGLMLMREEFALQGKAEGYLALSSIEPDQMPLTLAHLSSRSGDPLILAFLNAAQHVWPDMNSVQLNALSAS</sequence>
<dbReference type="InterPro" id="IPR036388">
    <property type="entry name" value="WH-like_DNA-bd_sf"/>
</dbReference>
<comment type="caution">
    <text evidence="6">The sequence shown here is derived from an EMBL/GenBank/DDBJ whole genome shotgun (WGS) entry which is preliminary data.</text>
</comment>
<feature type="domain" description="HTH lysR-type" evidence="5">
    <location>
        <begin position="6"/>
        <end position="63"/>
    </location>
</feature>
<keyword evidence="4" id="KW-0804">Transcription</keyword>
<evidence type="ECO:0000256" key="4">
    <source>
        <dbReference type="ARBA" id="ARBA00023163"/>
    </source>
</evidence>
<dbReference type="GO" id="GO:0003677">
    <property type="term" value="F:DNA binding"/>
    <property type="evidence" value="ECO:0007669"/>
    <property type="project" value="UniProtKB-KW"/>
</dbReference>
<evidence type="ECO:0000256" key="2">
    <source>
        <dbReference type="ARBA" id="ARBA00023015"/>
    </source>
</evidence>
<dbReference type="CDD" id="cd05466">
    <property type="entry name" value="PBP2_LTTR_substrate"/>
    <property type="match status" value="1"/>
</dbReference>
<reference evidence="6 7" key="1">
    <citation type="submission" date="2024-06" db="EMBL/GenBank/DDBJ databases">
        <title>Sorghum-associated microbial communities from plants grown in Nebraska, USA.</title>
        <authorList>
            <person name="Schachtman D."/>
        </authorList>
    </citation>
    <scope>NUCLEOTIDE SEQUENCE [LARGE SCALE GENOMIC DNA]</scope>
    <source>
        <strain evidence="6 7">2709</strain>
    </source>
</reference>
<evidence type="ECO:0000256" key="1">
    <source>
        <dbReference type="ARBA" id="ARBA00009437"/>
    </source>
</evidence>
<name>A0ABV2Q4L1_9BURK</name>
<gene>
    <name evidence="6" type="ORF">ABIE13_001071</name>
</gene>
<dbReference type="SUPFAM" id="SSF53850">
    <property type="entry name" value="Periplasmic binding protein-like II"/>
    <property type="match status" value="1"/>
</dbReference>
<proteinExistence type="inferred from homology"/>
<dbReference type="InterPro" id="IPR000847">
    <property type="entry name" value="LysR_HTH_N"/>
</dbReference>
<dbReference type="EMBL" id="JBEPSH010000002">
    <property type="protein sequence ID" value="MET4575971.1"/>
    <property type="molecule type" value="Genomic_DNA"/>
</dbReference>
<dbReference type="InterPro" id="IPR005119">
    <property type="entry name" value="LysR_subst-bd"/>
</dbReference>
<dbReference type="InterPro" id="IPR036390">
    <property type="entry name" value="WH_DNA-bd_sf"/>
</dbReference>
<dbReference type="Gene3D" id="3.40.190.290">
    <property type="match status" value="1"/>
</dbReference>
<dbReference type="PANTHER" id="PTHR30126:SF91">
    <property type="entry name" value="LYSR FAMILY TRANSCRIPTIONAL REGULATOR"/>
    <property type="match status" value="1"/>
</dbReference>
<dbReference type="Proteomes" id="UP001549320">
    <property type="component" value="Unassembled WGS sequence"/>
</dbReference>
<protein>
    <submittedName>
        <fullName evidence="6">DNA-binding transcriptional LysR family regulator</fullName>
    </submittedName>
</protein>
<dbReference type="Pfam" id="PF03466">
    <property type="entry name" value="LysR_substrate"/>
    <property type="match status" value="1"/>
</dbReference>
<evidence type="ECO:0000313" key="7">
    <source>
        <dbReference type="Proteomes" id="UP001549320"/>
    </source>
</evidence>
<dbReference type="SUPFAM" id="SSF46785">
    <property type="entry name" value="Winged helix' DNA-binding domain"/>
    <property type="match status" value="1"/>
</dbReference>
<dbReference type="PANTHER" id="PTHR30126">
    <property type="entry name" value="HTH-TYPE TRANSCRIPTIONAL REGULATOR"/>
    <property type="match status" value="1"/>
</dbReference>
<evidence type="ECO:0000256" key="3">
    <source>
        <dbReference type="ARBA" id="ARBA00023125"/>
    </source>
</evidence>
<dbReference type="Pfam" id="PF00126">
    <property type="entry name" value="HTH_1"/>
    <property type="match status" value="1"/>
</dbReference>
<comment type="similarity">
    <text evidence="1">Belongs to the LysR transcriptional regulatory family.</text>
</comment>
<dbReference type="PRINTS" id="PR00039">
    <property type="entry name" value="HTHLYSR"/>
</dbReference>
<organism evidence="6 7">
    <name type="scientific">Ottowia thiooxydans</name>
    <dbReference type="NCBI Taxonomy" id="219182"/>
    <lineage>
        <taxon>Bacteria</taxon>
        <taxon>Pseudomonadati</taxon>
        <taxon>Pseudomonadota</taxon>
        <taxon>Betaproteobacteria</taxon>
        <taxon>Burkholderiales</taxon>
        <taxon>Comamonadaceae</taxon>
        <taxon>Ottowia</taxon>
    </lineage>
</organism>